<organism evidence="1">
    <name type="scientific">Physcomitrium patens</name>
    <name type="common">Spreading-leaved earth moss</name>
    <name type="synonym">Physcomitrella patens</name>
    <dbReference type="NCBI Taxonomy" id="3218"/>
    <lineage>
        <taxon>Eukaryota</taxon>
        <taxon>Viridiplantae</taxon>
        <taxon>Streptophyta</taxon>
        <taxon>Embryophyta</taxon>
        <taxon>Bryophyta</taxon>
        <taxon>Bryophytina</taxon>
        <taxon>Bryopsida</taxon>
        <taxon>Funariidae</taxon>
        <taxon>Funariales</taxon>
        <taxon>Funariaceae</taxon>
        <taxon>Physcomitrium</taxon>
    </lineage>
</organism>
<sequence>MLNSAILSSLCTPFSLRDLDMFWIYLIFTRFGNLLKEQIIYPNISVKKNKNMHLSTLRLIL</sequence>
<dbReference type="PaxDb" id="3218-PP1S268_19V6.1"/>
<protein>
    <submittedName>
        <fullName evidence="1 2">Uncharacterized protein</fullName>
    </submittedName>
</protein>
<proteinExistence type="predicted"/>
<evidence type="ECO:0000313" key="1">
    <source>
        <dbReference type="EMBL" id="PNR27869.1"/>
    </source>
</evidence>
<dbReference type="EnsemblPlants" id="Pp3c24_140V3.2">
    <property type="protein sequence ID" value="PAC:32909595.CDS.1"/>
    <property type="gene ID" value="Pp3c24_140"/>
</dbReference>
<dbReference type="EMBL" id="ABEU02000024">
    <property type="protein sequence ID" value="PNR27869.1"/>
    <property type="molecule type" value="Genomic_DNA"/>
</dbReference>
<dbReference type="Proteomes" id="UP000006727">
    <property type="component" value="Chromosome 24"/>
</dbReference>
<reference evidence="1 3" key="2">
    <citation type="journal article" date="2018" name="Plant J.">
        <title>The Physcomitrella patens chromosome-scale assembly reveals moss genome structure and evolution.</title>
        <authorList>
            <person name="Lang D."/>
            <person name="Ullrich K.K."/>
            <person name="Murat F."/>
            <person name="Fuchs J."/>
            <person name="Jenkins J."/>
            <person name="Haas F.B."/>
            <person name="Piednoel M."/>
            <person name="Gundlach H."/>
            <person name="Van Bel M."/>
            <person name="Meyberg R."/>
            <person name="Vives C."/>
            <person name="Morata J."/>
            <person name="Symeonidi A."/>
            <person name="Hiss M."/>
            <person name="Muchero W."/>
            <person name="Kamisugi Y."/>
            <person name="Saleh O."/>
            <person name="Blanc G."/>
            <person name="Decker E.L."/>
            <person name="van Gessel N."/>
            <person name="Grimwood J."/>
            <person name="Hayes R.D."/>
            <person name="Graham S.W."/>
            <person name="Gunter L.E."/>
            <person name="McDaniel S.F."/>
            <person name="Hoernstein S.N.W."/>
            <person name="Larsson A."/>
            <person name="Li F.W."/>
            <person name="Perroud P.F."/>
            <person name="Phillips J."/>
            <person name="Ranjan P."/>
            <person name="Rokshar D.S."/>
            <person name="Rothfels C.J."/>
            <person name="Schneider L."/>
            <person name="Shu S."/>
            <person name="Stevenson D.W."/>
            <person name="Thummler F."/>
            <person name="Tillich M."/>
            <person name="Villarreal Aguilar J.C."/>
            <person name="Widiez T."/>
            <person name="Wong G.K."/>
            <person name="Wymore A."/>
            <person name="Zhang Y."/>
            <person name="Zimmer A.D."/>
            <person name="Quatrano R.S."/>
            <person name="Mayer K.F.X."/>
            <person name="Goodstein D."/>
            <person name="Casacuberta J.M."/>
            <person name="Vandepoele K."/>
            <person name="Reski R."/>
            <person name="Cuming A.C."/>
            <person name="Tuskan G.A."/>
            <person name="Maumus F."/>
            <person name="Salse J."/>
            <person name="Schmutz J."/>
            <person name="Rensing S.A."/>
        </authorList>
    </citation>
    <scope>NUCLEOTIDE SEQUENCE [LARGE SCALE GENOMIC DNA]</scope>
    <source>
        <strain evidence="2 3">cv. Gransden 2004</strain>
    </source>
</reference>
<gene>
    <name evidence="1" type="ORF">PHYPA_028461</name>
</gene>
<evidence type="ECO:0000313" key="2">
    <source>
        <dbReference type="EnsemblPlants" id="PAC:32909594.CDS.1"/>
    </source>
</evidence>
<reference evidence="2" key="3">
    <citation type="submission" date="2020-12" db="UniProtKB">
        <authorList>
            <consortium name="EnsemblPlants"/>
        </authorList>
    </citation>
    <scope>IDENTIFICATION</scope>
</reference>
<reference evidence="1 3" key="1">
    <citation type="journal article" date="2008" name="Science">
        <title>The Physcomitrella genome reveals evolutionary insights into the conquest of land by plants.</title>
        <authorList>
            <person name="Rensing S."/>
            <person name="Lang D."/>
            <person name="Zimmer A."/>
            <person name="Terry A."/>
            <person name="Salamov A."/>
            <person name="Shapiro H."/>
            <person name="Nishiyama T."/>
            <person name="Perroud P.-F."/>
            <person name="Lindquist E."/>
            <person name="Kamisugi Y."/>
            <person name="Tanahashi T."/>
            <person name="Sakakibara K."/>
            <person name="Fujita T."/>
            <person name="Oishi K."/>
            <person name="Shin-I T."/>
            <person name="Kuroki Y."/>
            <person name="Toyoda A."/>
            <person name="Suzuki Y."/>
            <person name="Hashimoto A."/>
            <person name="Yamaguchi K."/>
            <person name="Sugano A."/>
            <person name="Kohara Y."/>
            <person name="Fujiyama A."/>
            <person name="Anterola A."/>
            <person name="Aoki S."/>
            <person name="Ashton N."/>
            <person name="Barbazuk W.B."/>
            <person name="Barker E."/>
            <person name="Bennetzen J."/>
            <person name="Bezanilla M."/>
            <person name="Blankenship R."/>
            <person name="Cho S.H."/>
            <person name="Dutcher S."/>
            <person name="Estelle M."/>
            <person name="Fawcett J.A."/>
            <person name="Gundlach H."/>
            <person name="Hanada K."/>
            <person name="Heyl A."/>
            <person name="Hicks K.A."/>
            <person name="Hugh J."/>
            <person name="Lohr M."/>
            <person name="Mayer K."/>
            <person name="Melkozernov A."/>
            <person name="Murata T."/>
            <person name="Nelson D."/>
            <person name="Pils B."/>
            <person name="Prigge M."/>
            <person name="Reiss B."/>
            <person name="Renner T."/>
            <person name="Rombauts S."/>
            <person name="Rushton P."/>
            <person name="Sanderfoot A."/>
            <person name="Schween G."/>
            <person name="Shiu S.-H."/>
            <person name="Stueber K."/>
            <person name="Theodoulou F.L."/>
            <person name="Tu H."/>
            <person name="Van de Peer Y."/>
            <person name="Verrier P.J."/>
            <person name="Waters E."/>
            <person name="Wood A."/>
            <person name="Yang L."/>
            <person name="Cove D."/>
            <person name="Cuming A."/>
            <person name="Hasebe M."/>
            <person name="Lucas S."/>
            <person name="Mishler D.B."/>
            <person name="Reski R."/>
            <person name="Grigoriev I."/>
            <person name="Quatrano R.S."/>
            <person name="Boore J.L."/>
        </authorList>
    </citation>
    <scope>NUCLEOTIDE SEQUENCE [LARGE SCALE GENOMIC DNA]</scope>
    <source>
        <strain evidence="2 3">cv. Gransden 2004</strain>
    </source>
</reference>
<dbReference type="InParanoid" id="A0A2K1IF15"/>
<dbReference type="AlphaFoldDB" id="A0A2K1IF15"/>
<accession>A0A2K1IF15</accession>
<evidence type="ECO:0000313" key="3">
    <source>
        <dbReference type="Proteomes" id="UP000006727"/>
    </source>
</evidence>
<keyword evidence="3" id="KW-1185">Reference proteome</keyword>
<name>A0A2K1IF15_PHYPA</name>
<dbReference type="EnsemblPlants" id="Pp3c24_140V3.1">
    <property type="protein sequence ID" value="PAC:32909594.CDS.1"/>
    <property type="gene ID" value="Pp3c24_140"/>
</dbReference>
<dbReference type="Gramene" id="Pp3c24_140V3.1">
    <property type="protein sequence ID" value="PAC:32909594.CDS.1"/>
    <property type="gene ID" value="Pp3c24_140"/>
</dbReference>
<dbReference type="Gramene" id="Pp3c24_140V3.2">
    <property type="protein sequence ID" value="PAC:32909595.CDS.1"/>
    <property type="gene ID" value="Pp3c24_140"/>
</dbReference>